<dbReference type="Proteomes" id="UP000626092">
    <property type="component" value="Unassembled WGS sequence"/>
</dbReference>
<reference evidence="24" key="1">
    <citation type="submission" date="2019-11" db="EMBL/GenBank/DDBJ databases">
        <authorList>
            <person name="Liu Y."/>
            <person name="Hou J."/>
            <person name="Li T.-Q."/>
            <person name="Guan C.-H."/>
            <person name="Wu X."/>
            <person name="Wu H.-Z."/>
            <person name="Ling F."/>
            <person name="Zhang R."/>
            <person name="Shi X.-G."/>
            <person name="Ren J.-P."/>
            <person name="Chen E.-F."/>
            <person name="Sun J.-M."/>
        </authorList>
    </citation>
    <scope>NUCLEOTIDE SEQUENCE</scope>
    <source>
        <strain evidence="24">Adult_tree_wgs_1</strain>
        <tissue evidence="24">Leaves</tissue>
    </source>
</reference>
<keyword evidence="16" id="KW-0325">Glycoprotein</keyword>
<feature type="transmembrane region" description="Helical" evidence="20">
    <location>
        <begin position="430"/>
        <end position="454"/>
    </location>
</feature>
<keyword evidence="15" id="KW-0675">Receptor</keyword>
<evidence type="ECO:0000256" key="17">
    <source>
        <dbReference type="ARBA" id="ARBA00047899"/>
    </source>
</evidence>
<feature type="transmembrane region" description="Helical" evidence="20">
    <location>
        <begin position="1081"/>
        <end position="1105"/>
    </location>
</feature>
<dbReference type="Pfam" id="PF00069">
    <property type="entry name" value="Pkinase"/>
    <property type="match status" value="1"/>
</dbReference>
<dbReference type="InterPro" id="IPR000858">
    <property type="entry name" value="S_locus_glycoprot_dom"/>
</dbReference>
<dbReference type="GO" id="GO:0048544">
    <property type="term" value="P:recognition of pollen"/>
    <property type="evidence" value="ECO:0007669"/>
    <property type="project" value="InterPro"/>
</dbReference>
<keyword evidence="9 19" id="KW-0547">Nucleotide-binding</keyword>
<keyword evidence="4" id="KW-0245">EGF-like domain</keyword>
<proteinExistence type="predicted"/>
<feature type="chain" id="PRO_5032477184" description="non-specific serine/threonine protein kinase" evidence="21">
    <location>
        <begin position="19"/>
        <end position="1189"/>
    </location>
</feature>
<feature type="domain" description="Bulb-type lectin" evidence="23">
    <location>
        <begin position="25"/>
        <end position="142"/>
    </location>
</feature>
<dbReference type="CDD" id="cd14066">
    <property type="entry name" value="STKc_IRAK"/>
    <property type="match status" value="1"/>
</dbReference>
<dbReference type="GO" id="GO:0030246">
    <property type="term" value="F:carbohydrate binding"/>
    <property type="evidence" value="ECO:0007669"/>
    <property type="project" value="UniProtKB-KW"/>
</dbReference>
<dbReference type="GO" id="GO:0016020">
    <property type="term" value="C:membrane"/>
    <property type="evidence" value="ECO:0007669"/>
    <property type="project" value="UniProtKB-SubCell"/>
</dbReference>
<dbReference type="SMART" id="SM00220">
    <property type="entry name" value="S_TKc"/>
    <property type="match status" value="1"/>
</dbReference>
<dbReference type="PROSITE" id="PS50927">
    <property type="entry name" value="BULB_LECTIN"/>
    <property type="match status" value="3"/>
</dbReference>
<dbReference type="SUPFAM" id="SSF51110">
    <property type="entry name" value="alpha-D-mannose-specific plant lectins"/>
    <property type="match status" value="3"/>
</dbReference>
<evidence type="ECO:0000256" key="12">
    <source>
        <dbReference type="ARBA" id="ARBA00022989"/>
    </source>
</evidence>
<feature type="signal peptide" evidence="21">
    <location>
        <begin position="1"/>
        <end position="18"/>
    </location>
</feature>
<evidence type="ECO:0000256" key="1">
    <source>
        <dbReference type="ARBA" id="ARBA00004479"/>
    </source>
</evidence>
<dbReference type="Gene3D" id="3.30.200.20">
    <property type="entry name" value="Phosphorylase Kinase, domain 1"/>
    <property type="match status" value="2"/>
</dbReference>
<dbReference type="InterPro" id="IPR011009">
    <property type="entry name" value="Kinase-like_dom_sf"/>
</dbReference>
<keyword evidence="12 20" id="KW-1133">Transmembrane helix</keyword>
<dbReference type="FunFam" id="3.30.200.20:FF:000059">
    <property type="entry name" value="S-receptor-like serine/threonine-protein kinase"/>
    <property type="match status" value="1"/>
</dbReference>
<accession>A0A834G970</accession>
<feature type="domain" description="Bulb-type lectin" evidence="23">
    <location>
        <begin position="742"/>
        <end position="857"/>
    </location>
</feature>
<keyword evidence="11 19" id="KW-0067">ATP-binding</keyword>
<keyword evidence="7 21" id="KW-0732">Signal</keyword>
<evidence type="ECO:0000259" key="22">
    <source>
        <dbReference type="PROSITE" id="PS50011"/>
    </source>
</evidence>
<dbReference type="InterPro" id="IPR036426">
    <property type="entry name" value="Bulb-type_lectin_dom_sf"/>
</dbReference>
<keyword evidence="3" id="KW-0723">Serine/threonine-protein kinase</keyword>
<dbReference type="Gene3D" id="2.90.10.10">
    <property type="entry name" value="Bulb-type lectin domain"/>
    <property type="match status" value="4"/>
</dbReference>
<evidence type="ECO:0000256" key="14">
    <source>
        <dbReference type="ARBA" id="ARBA00023157"/>
    </source>
</evidence>
<evidence type="ECO:0000256" key="13">
    <source>
        <dbReference type="ARBA" id="ARBA00023136"/>
    </source>
</evidence>
<evidence type="ECO:0000256" key="7">
    <source>
        <dbReference type="ARBA" id="ARBA00022729"/>
    </source>
</evidence>
<evidence type="ECO:0000256" key="16">
    <source>
        <dbReference type="ARBA" id="ARBA00023180"/>
    </source>
</evidence>
<dbReference type="PANTHER" id="PTHR47976">
    <property type="entry name" value="G-TYPE LECTIN S-RECEPTOR-LIKE SERINE/THREONINE-PROTEIN KINASE SD2-5"/>
    <property type="match status" value="1"/>
</dbReference>
<keyword evidence="8" id="KW-0430">Lectin</keyword>
<organism evidence="24 25">
    <name type="scientific">Rhododendron simsii</name>
    <name type="common">Sims's rhododendron</name>
    <dbReference type="NCBI Taxonomy" id="118357"/>
    <lineage>
        <taxon>Eukaryota</taxon>
        <taxon>Viridiplantae</taxon>
        <taxon>Streptophyta</taxon>
        <taxon>Embryophyta</taxon>
        <taxon>Tracheophyta</taxon>
        <taxon>Spermatophyta</taxon>
        <taxon>Magnoliopsida</taxon>
        <taxon>eudicotyledons</taxon>
        <taxon>Gunneridae</taxon>
        <taxon>Pentapetalae</taxon>
        <taxon>asterids</taxon>
        <taxon>Ericales</taxon>
        <taxon>Ericaceae</taxon>
        <taxon>Ericoideae</taxon>
        <taxon>Rhodoreae</taxon>
        <taxon>Rhododendron</taxon>
    </lineage>
</organism>
<evidence type="ECO:0000256" key="4">
    <source>
        <dbReference type="ARBA" id="ARBA00022536"/>
    </source>
</evidence>
<dbReference type="PROSITE" id="PS00108">
    <property type="entry name" value="PROTEIN_KINASE_ST"/>
    <property type="match status" value="1"/>
</dbReference>
<evidence type="ECO:0000256" key="8">
    <source>
        <dbReference type="ARBA" id="ARBA00022734"/>
    </source>
</evidence>
<dbReference type="InterPro" id="IPR017441">
    <property type="entry name" value="Protein_kinase_ATP_BS"/>
</dbReference>
<dbReference type="Pfam" id="PF01453">
    <property type="entry name" value="B_lectin"/>
    <property type="match status" value="2"/>
</dbReference>
<evidence type="ECO:0000256" key="3">
    <source>
        <dbReference type="ARBA" id="ARBA00022527"/>
    </source>
</evidence>
<dbReference type="FunFam" id="1.10.510.10:FF:000237">
    <property type="entry name" value="G-type lectin S-receptor-like serine/threonine-protein kinase"/>
    <property type="match status" value="1"/>
</dbReference>
<dbReference type="PROSITE" id="PS00107">
    <property type="entry name" value="PROTEIN_KINASE_ATP"/>
    <property type="match status" value="1"/>
</dbReference>
<dbReference type="Pfam" id="PF00954">
    <property type="entry name" value="S_locus_glycop"/>
    <property type="match status" value="1"/>
</dbReference>
<comment type="caution">
    <text evidence="24">The sequence shown here is derived from an EMBL/GenBank/DDBJ whole genome shotgun (WGS) entry which is preliminary data.</text>
</comment>
<dbReference type="FunFam" id="2.90.10.10:FF:000026">
    <property type="entry name" value="Serine/threonine-protein kinase"/>
    <property type="match status" value="1"/>
</dbReference>
<protein>
    <recommendedName>
        <fullName evidence="2">non-specific serine/threonine protein kinase</fullName>
        <ecNumber evidence="2">2.7.11.1</ecNumber>
    </recommendedName>
</protein>
<evidence type="ECO:0000256" key="10">
    <source>
        <dbReference type="ARBA" id="ARBA00022777"/>
    </source>
</evidence>
<dbReference type="PANTHER" id="PTHR47976:SF7">
    <property type="entry name" value="RECEPTOR-LIKE SERINE_THREONINE-PROTEIN KINASE"/>
    <property type="match status" value="1"/>
</dbReference>
<dbReference type="EMBL" id="WJXA01000010">
    <property type="protein sequence ID" value="KAF7129154.1"/>
    <property type="molecule type" value="Genomic_DNA"/>
</dbReference>
<evidence type="ECO:0000256" key="21">
    <source>
        <dbReference type="SAM" id="SignalP"/>
    </source>
</evidence>
<dbReference type="SMART" id="SM00108">
    <property type="entry name" value="B_lectin"/>
    <property type="match status" value="3"/>
</dbReference>
<dbReference type="InterPro" id="IPR000719">
    <property type="entry name" value="Prot_kinase_dom"/>
</dbReference>
<feature type="binding site" evidence="19">
    <location>
        <position position="521"/>
    </location>
    <ligand>
        <name>ATP</name>
        <dbReference type="ChEBI" id="CHEBI:30616"/>
    </ligand>
</feature>
<feature type="domain" description="Protein kinase" evidence="22">
    <location>
        <begin position="491"/>
        <end position="764"/>
    </location>
</feature>
<keyword evidence="25" id="KW-1185">Reference proteome</keyword>
<dbReference type="OrthoDB" id="758220at2759"/>
<dbReference type="Gene3D" id="1.10.510.10">
    <property type="entry name" value="Transferase(Phosphotransferase) domain 1"/>
    <property type="match status" value="1"/>
</dbReference>
<evidence type="ECO:0000256" key="18">
    <source>
        <dbReference type="ARBA" id="ARBA00048679"/>
    </source>
</evidence>
<keyword evidence="13 20" id="KW-0472">Membrane</keyword>
<evidence type="ECO:0000256" key="9">
    <source>
        <dbReference type="ARBA" id="ARBA00022741"/>
    </source>
</evidence>
<comment type="catalytic activity">
    <reaction evidence="18">
        <text>L-seryl-[protein] + ATP = O-phospho-L-seryl-[protein] + ADP + H(+)</text>
        <dbReference type="Rhea" id="RHEA:17989"/>
        <dbReference type="Rhea" id="RHEA-COMP:9863"/>
        <dbReference type="Rhea" id="RHEA-COMP:11604"/>
        <dbReference type="ChEBI" id="CHEBI:15378"/>
        <dbReference type="ChEBI" id="CHEBI:29999"/>
        <dbReference type="ChEBI" id="CHEBI:30616"/>
        <dbReference type="ChEBI" id="CHEBI:83421"/>
        <dbReference type="ChEBI" id="CHEBI:456216"/>
        <dbReference type="EC" id="2.7.11.1"/>
    </reaction>
</comment>
<dbReference type="CDD" id="cd00028">
    <property type="entry name" value="B_lectin"/>
    <property type="match status" value="1"/>
</dbReference>
<evidence type="ECO:0000256" key="20">
    <source>
        <dbReference type="SAM" id="Phobius"/>
    </source>
</evidence>
<comment type="catalytic activity">
    <reaction evidence="17">
        <text>L-threonyl-[protein] + ATP = O-phospho-L-threonyl-[protein] + ADP + H(+)</text>
        <dbReference type="Rhea" id="RHEA:46608"/>
        <dbReference type="Rhea" id="RHEA-COMP:11060"/>
        <dbReference type="Rhea" id="RHEA-COMP:11605"/>
        <dbReference type="ChEBI" id="CHEBI:15378"/>
        <dbReference type="ChEBI" id="CHEBI:30013"/>
        <dbReference type="ChEBI" id="CHEBI:30616"/>
        <dbReference type="ChEBI" id="CHEBI:61977"/>
        <dbReference type="ChEBI" id="CHEBI:456216"/>
        <dbReference type="EC" id="2.7.11.1"/>
    </reaction>
</comment>
<dbReference type="GO" id="GO:0004674">
    <property type="term" value="F:protein serine/threonine kinase activity"/>
    <property type="evidence" value="ECO:0007669"/>
    <property type="project" value="UniProtKB-KW"/>
</dbReference>
<keyword evidence="10" id="KW-0418">Kinase</keyword>
<evidence type="ECO:0000256" key="5">
    <source>
        <dbReference type="ARBA" id="ARBA00022679"/>
    </source>
</evidence>
<evidence type="ECO:0000256" key="15">
    <source>
        <dbReference type="ARBA" id="ARBA00023170"/>
    </source>
</evidence>
<comment type="subcellular location">
    <subcellularLocation>
        <location evidence="1">Membrane</location>
        <topology evidence="1">Single-pass type I membrane protein</topology>
    </subcellularLocation>
</comment>
<evidence type="ECO:0000256" key="6">
    <source>
        <dbReference type="ARBA" id="ARBA00022692"/>
    </source>
</evidence>
<dbReference type="AlphaFoldDB" id="A0A834G970"/>
<evidence type="ECO:0000256" key="19">
    <source>
        <dbReference type="PROSITE-ProRule" id="PRU10141"/>
    </source>
</evidence>
<dbReference type="InterPro" id="IPR051343">
    <property type="entry name" value="G-type_lectin_kinases/EP1-like"/>
</dbReference>
<evidence type="ECO:0000256" key="11">
    <source>
        <dbReference type="ARBA" id="ARBA00022840"/>
    </source>
</evidence>
<dbReference type="EC" id="2.7.11.1" evidence="2"/>
<keyword evidence="14" id="KW-1015">Disulfide bond</keyword>
<dbReference type="InterPro" id="IPR008271">
    <property type="entry name" value="Ser/Thr_kinase_AS"/>
</dbReference>
<name>A0A834G970_RHOSS</name>
<gene>
    <name evidence="24" type="ORF">RHSIM_Rhsim10G0140100</name>
</gene>
<keyword evidence="5" id="KW-0808">Transferase</keyword>
<sequence>MAFAIIFLIFLTFSTIEAQQSSTNISLSSSLAPIRTNSSFWLSRSGLYAFGFYPQGSGYAVGVFAAGIPEKTVVWTANRDDPPVPSNATLAFLDGRLVLNIPPDQNTYIADVSQSISAASLLDSGNFVLYNSLRQIIWQSFDNPTDTILTDQSLLNGKQLISSVSESDHSTGLFRLKMQEDGHLVSYPWQSPDTAPYAYWASGTNGAGNNITLNLDDKGLLYLLNETGGNTIKNITEGEPEKDRKIYRMTLDADGIFRVYSRTLDPKGNWLVIFNSSADKCDPIGLCGLNGYCVQNDIQADCRCLPGFKFINPKIWSLGCERNFTAVNCNNTNGGSSEFTMIELESMQWEDQHYKWTEVTNKEDCKQSCLEDCHCEVALYDGKYCLKQKLPLRYGRRSLTSSEVAFVKVPKEDDQVLAPKGTKKELRLEIILIIVASLITFCFMVLTISGFLIYRNKVWVYKKICERGQIEFGGDIVLRTFTFEELEKLTNGFREELGRGASGTVYKGVIPYNQKVVAVKKLEKALAEGEREFQREIRVIGRTHHRNLVQLIGYCLDGPNRLLVFEYMSNGSLADFLFTLEKPQPNWDEKVEIARDIARGILYLHEECETQIIHCDIKPQNILMDEQWCAKISDFGLAKLSKAQEQTKTFTGIRGTRGYVAPEWHRKLPITVKVDVYSFGIVLLEIICGRKCLDWSRREEEAVLEDWVNDCYEARELGKLVGEEEEVDMRKLERMVKVGIWCIQDEPSLRPSMKKVLLMIEGTVDIPTPPSSGYAVGVFAAGIPEKTVVWTANRDDPLVPSKATLAFRDGRLVLNIPRDQNTYIADVSQTISAASLLDSGNFVLHDSVGKIIWQSFDNPTDTILAGQRLQNGNQLFSSASEGDPSIGLFRLKMQGNNITLNLDDKGHLYLLNETGGNIIKNLSAAESSNDGKIYRMTLDADGIFRVYSLTLDPKDNWSVMWTSSEDKCDPIGQCRINGSELNTNGGSAGFEMMREENMSWEDQNYKWTELTSKEDCQQSCFKDCNCEVALYSDERKCKKQKLPLRYGRRLLRTSQVAFIKVAKEHLPLPPKRTKKELRLETVLIIGASLVTSAIMVLTFSGFLIYRTRVWVYKKISEKGYIEFAGDIVLRTFTFAELEQLTNGFREELGRGASRTVYKGVIPYNQKVVAVKKLEKAFAEGAGERIPEGD</sequence>
<keyword evidence="6 20" id="KW-0812">Transmembrane</keyword>
<evidence type="ECO:0000313" key="24">
    <source>
        <dbReference type="EMBL" id="KAF7129154.1"/>
    </source>
</evidence>
<evidence type="ECO:0000313" key="25">
    <source>
        <dbReference type="Proteomes" id="UP000626092"/>
    </source>
</evidence>
<dbReference type="PROSITE" id="PS50011">
    <property type="entry name" value="PROTEIN_KINASE_DOM"/>
    <property type="match status" value="1"/>
</dbReference>
<evidence type="ECO:0000259" key="23">
    <source>
        <dbReference type="PROSITE" id="PS50927"/>
    </source>
</evidence>
<feature type="domain" description="Bulb-type lectin" evidence="23">
    <location>
        <begin position="145"/>
        <end position="272"/>
    </location>
</feature>
<dbReference type="SUPFAM" id="SSF56112">
    <property type="entry name" value="Protein kinase-like (PK-like)"/>
    <property type="match status" value="2"/>
</dbReference>
<dbReference type="InterPro" id="IPR001480">
    <property type="entry name" value="Bulb-type_lectin_dom"/>
</dbReference>
<evidence type="ECO:0000256" key="2">
    <source>
        <dbReference type="ARBA" id="ARBA00012513"/>
    </source>
</evidence>
<dbReference type="GO" id="GO:0005524">
    <property type="term" value="F:ATP binding"/>
    <property type="evidence" value="ECO:0007669"/>
    <property type="project" value="UniProtKB-UniRule"/>
</dbReference>